<dbReference type="AlphaFoldDB" id="A0A1H0GK25"/>
<evidence type="ECO:0000313" key="3">
    <source>
        <dbReference type="Proteomes" id="UP000198793"/>
    </source>
</evidence>
<evidence type="ECO:0000256" key="1">
    <source>
        <dbReference type="SAM" id="MobiDB-lite"/>
    </source>
</evidence>
<sequence length="59" mass="6466">MSGGQSSGTGAMTDLDDEKVRKNDILTNRDKSQRDPEYGLDGRGVQADEEKDSVGNRQH</sequence>
<feature type="compositionally biased region" description="Basic and acidic residues" evidence="1">
    <location>
        <begin position="18"/>
        <end position="37"/>
    </location>
</feature>
<dbReference type="Proteomes" id="UP000198793">
    <property type="component" value="Unassembled WGS sequence"/>
</dbReference>
<organism evidence="2 3">
    <name type="scientific">Aureimonas jatrophae</name>
    <dbReference type="NCBI Taxonomy" id="1166073"/>
    <lineage>
        <taxon>Bacteria</taxon>
        <taxon>Pseudomonadati</taxon>
        <taxon>Pseudomonadota</taxon>
        <taxon>Alphaproteobacteria</taxon>
        <taxon>Hyphomicrobiales</taxon>
        <taxon>Aurantimonadaceae</taxon>
        <taxon>Aureimonas</taxon>
    </lineage>
</organism>
<evidence type="ECO:0000313" key="2">
    <source>
        <dbReference type="EMBL" id="SDO07081.1"/>
    </source>
</evidence>
<keyword evidence="3" id="KW-1185">Reference proteome</keyword>
<feature type="compositionally biased region" description="Basic and acidic residues" evidence="1">
    <location>
        <begin position="46"/>
        <end position="59"/>
    </location>
</feature>
<name>A0A1H0GK25_9HYPH</name>
<gene>
    <name evidence="2" type="ORF">SAMN05192530_103156</name>
</gene>
<dbReference type="EMBL" id="FNIT01000003">
    <property type="protein sequence ID" value="SDO07081.1"/>
    <property type="molecule type" value="Genomic_DNA"/>
</dbReference>
<accession>A0A1H0GK25</accession>
<reference evidence="2 3" key="1">
    <citation type="submission" date="2016-10" db="EMBL/GenBank/DDBJ databases">
        <authorList>
            <person name="de Groot N.N."/>
        </authorList>
    </citation>
    <scope>NUCLEOTIDE SEQUENCE [LARGE SCALE GENOMIC DNA]</scope>
    <source>
        <strain evidence="3">L7-484,KACC 16230,DSM 25025</strain>
    </source>
</reference>
<dbReference type="OrthoDB" id="8265785at2"/>
<feature type="region of interest" description="Disordered" evidence="1">
    <location>
        <begin position="1"/>
        <end position="59"/>
    </location>
</feature>
<proteinExistence type="predicted"/>
<protein>
    <submittedName>
        <fullName evidence="2">Uncharacterized protein</fullName>
    </submittedName>
</protein>